<reference evidence="1" key="1">
    <citation type="journal article" date="2015" name="Nature">
        <title>Complex archaea that bridge the gap between prokaryotes and eukaryotes.</title>
        <authorList>
            <person name="Spang A."/>
            <person name="Saw J.H."/>
            <person name="Jorgensen S.L."/>
            <person name="Zaremba-Niedzwiedzka K."/>
            <person name="Martijn J."/>
            <person name="Lind A.E."/>
            <person name="van Eijk R."/>
            <person name="Schleper C."/>
            <person name="Guy L."/>
            <person name="Ettema T.J."/>
        </authorList>
    </citation>
    <scope>NUCLEOTIDE SEQUENCE</scope>
</reference>
<proteinExistence type="predicted"/>
<name>A0A0F8YQY5_9ZZZZ</name>
<comment type="caution">
    <text evidence="1">The sequence shown here is derived from an EMBL/GenBank/DDBJ whole genome shotgun (WGS) entry which is preliminary data.</text>
</comment>
<protein>
    <submittedName>
        <fullName evidence="1">Uncharacterized protein</fullName>
    </submittedName>
</protein>
<gene>
    <name evidence="1" type="ORF">LCGC14_2789480</name>
</gene>
<evidence type="ECO:0000313" key="1">
    <source>
        <dbReference type="EMBL" id="KKK83827.1"/>
    </source>
</evidence>
<dbReference type="EMBL" id="LAZR01052051">
    <property type="protein sequence ID" value="KKK83827.1"/>
    <property type="molecule type" value="Genomic_DNA"/>
</dbReference>
<accession>A0A0F8YQY5</accession>
<dbReference type="AlphaFoldDB" id="A0A0F8YQY5"/>
<organism evidence="1">
    <name type="scientific">marine sediment metagenome</name>
    <dbReference type="NCBI Taxonomy" id="412755"/>
    <lineage>
        <taxon>unclassified sequences</taxon>
        <taxon>metagenomes</taxon>
        <taxon>ecological metagenomes</taxon>
    </lineage>
</organism>
<sequence>MVAYNKIQIFVEDLAEAIHDLDTDQLTVALTAAANAPVATNNVLADITEIAYTNLSARDITLTSSVHTTGTYKIILADLVLTATGAVATFRYVAIYNDGTVGKVNPLIAWYDHGSDVTLANGETFTIDFDDTNGFFQLV</sequence>